<organism evidence="2 3">
    <name type="scientific">Marasmiellus scandens</name>
    <dbReference type="NCBI Taxonomy" id="2682957"/>
    <lineage>
        <taxon>Eukaryota</taxon>
        <taxon>Fungi</taxon>
        <taxon>Dikarya</taxon>
        <taxon>Basidiomycota</taxon>
        <taxon>Agaricomycotina</taxon>
        <taxon>Agaricomycetes</taxon>
        <taxon>Agaricomycetidae</taxon>
        <taxon>Agaricales</taxon>
        <taxon>Marasmiineae</taxon>
        <taxon>Omphalotaceae</taxon>
        <taxon>Marasmiellus</taxon>
    </lineage>
</organism>
<feature type="compositionally biased region" description="Basic and acidic residues" evidence="1">
    <location>
        <begin position="41"/>
        <end position="52"/>
    </location>
</feature>
<sequence length="87" mass="9303">MSSEESRKAEESEQQQKSNPGAQDEKSAAPQSGPTSGSQPESKDTIEAKAETVVETEQDDPDMPVPPGWIPRGRPNHPTSGPPPPKK</sequence>
<dbReference type="Proteomes" id="UP001498398">
    <property type="component" value="Unassembled WGS sequence"/>
</dbReference>
<comment type="caution">
    <text evidence="2">The sequence shown here is derived from an EMBL/GenBank/DDBJ whole genome shotgun (WGS) entry which is preliminary data.</text>
</comment>
<evidence type="ECO:0000313" key="3">
    <source>
        <dbReference type="Proteomes" id="UP001498398"/>
    </source>
</evidence>
<gene>
    <name evidence="2" type="ORF">VKT23_019629</name>
</gene>
<feature type="compositionally biased region" description="Basic and acidic residues" evidence="1">
    <location>
        <begin position="1"/>
        <end position="11"/>
    </location>
</feature>
<reference evidence="2 3" key="1">
    <citation type="submission" date="2024-01" db="EMBL/GenBank/DDBJ databases">
        <title>A draft genome for the cacao thread blight pathogen Marasmiellus scandens.</title>
        <authorList>
            <person name="Baruah I.K."/>
            <person name="Leung J."/>
            <person name="Bukari Y."/>
            <person name="Amoako-Attah I."/>
            <person name="Meinhardt L.W."/>
            <person name="Bailey B.A."/>
            <person name="Cohen S.P."/>
        </authorList>
    </citation>
    <scope>NUCLEOTIDE SEQUENCE [LARGE SCALE GENOMIC DNA]</scope>
    <source>
        <strain evidence="2 3">GH-19</strain>
    </source>
</reference>
<keyword evidence="3" id="KW-1185">Reference proteome</keyword>
<evidence type="ECO:0000313" key="2">
    <source>
        <dbReference type="EMBL" id="KAK7435507.1"/>
    </source>
</evidence>
<accession>A0ABR1IQB0</accession>
<evidence type="ECO:0000256" key="1">
    <source>
        <dbReference type="SAM" id="MobiDB-lite"/>
    </source>
</evidence>
<dbReference type="EMBL" id="JBANRG010000106">
    <property type="protein sequence ID" value="KAK7435507.1"/>
    <property type="molecule type" value="Genomic_DNA"/>
</dbReference>
<protein>
    <submittedName>
        <fullName evidence="2">Uncharacterized protein</fullName>
    </submittedName>
</protein>
<feature type="region of interest" description="Disordered" evidence="1">
    <location>
        <begin position="1"/>
        <end position="87"/>
    </location>
</feature>
<name>A0ABR1IQB0_9AGAR</name>
<feature type="compositionally biased region" description="Polar residues" evidence="1">
    <location>
        <begin position="29"/>
        <end position="40"/>
    </location>
</feature>
<proteinExistence type="predicted"/>